<dbReference type="PANTHER" id="PTHR30349">
    <property type="entry name" value="PHAGE INTEGRASE-RELATED"/>
    <property type="match status" value="1"/>
</dbReference>
<keyword evidence="3" id="KW-0238">DNA-binding</keyword>
<accession>A0A949WXK3</accession>
<evidence type="ECO:0000259" key="5">
    <source>
        <dbReference type="PROSITE" id="PS51900"/>
    </source>
</evidence>
<dbReference type="Pfam" id="PF00589">
    <property type="entry name" value="Phage_integrase"/>
    <property type="match status" value="1"/>
</dbReference>
<reference evidence="6" key="1">
    <citation type="submission" date="2020-12" db="EMBL/GenBank/DDBJ databases">
        <title>Clostridium thailandense sp. nov., a novel acetogenic bacterium isolated from peat land soil in Thailand.</title>
        <authorList>
            <person name="Chaikitkaew S."/>
            <person name="Birkeland N.K."/>
        </authorList>
    </citation>
    <scope>NUCLEOTIDE SEQUENCE</scope>
    <source>
        <strain evidence="6">PL3</strain>
    </source>
</reference>
<gene>
    <name evidence="6" type="ORF">I6U48_24475</name>
</gene>
<name>A0A949WXK3_9CLOT</name>
<evidence type="ECO:0000256" key="3">
    <source>
        <dbReference type="PROSITE-ProRule" id="PRU01248"/>
    </source>
</evidence>
<dbReference type="InterPro" id="IPR002104">
    <property type="entry name" value="Integrase_catalytic"/>
</dbReference>
<organism evidence="6 7">
    <name type="scientific">Clostridium thailandense</name>
    <dbReference type="NCBI Taxonomy" id="2794346"/>
    <lineage>
        <taxon>Bacteria</taxon>
        <taxon>Bacillati</taxon>
        <taxon>Bacillota</taxon>
        <taxon>Clostridia</taxon>
        <taxon>Eubacteriales</taxon>
        <taxon>Clostridiaceae</taxon>
        <taxon>Clostridium</taxon>
    </lineage>
</organism>
<evidence type="ECO:0000313" key="6">
    <source>
        <dbReference type="EMBL" id="MBV7276052.1"/>
    </source>
</evidence>
<dbReference type="GO" id="GO:0003677">
    <property type="term" value="F:DNA binding"/>
    <property type="evidence" value="ECO:0007669"/>
    <property type="project" value="UniProtKB-UniRule"/>
</dbReference>
<dbReference type="GO" id="GO:0006310">
    <property type="term" value="P:DNA recombination"/>
    <property type="evidence" value="ECO:0007669"/>
    <property type="project" value="InterPro"/>
</dbReference>
<dbReference type="RefSeq" id="WP_218323098.1">
    <property type="nucleotide sequence ID" value="NZ_JAEEGC010000150.1"/>
</dbReference>
<sequence length="291" mass="33655">MQHNLWESCTLNGFKEYLIKGGKAVNTIKSYMLHLENYFKWYKNSFGEEIQKLYRQNVLEYKSYLQNIDKGVKSAKTINAKLSALIKFNEYLQEQGIQDDVVVSKKDNIKIQTEVASPAVVTKNDVEAFRQQILKYEGNRNYAIVTIMAYAGLRISECLDLKLDDIDLTAKEIVVKCGKGNKQRIVYINSKIIDAVKEYLQERKCKQIDLDYLFISNKNNKIDRTVINRLFNKYSNKITPHTLRHFYCSNALEAGYSVHEVANQAGHSNIHTTLLYTNPTKEKMKSKAELL</sequence>
<evidence type="ECO:0000259" key="4">
    <source>
        <dbReference type="PROSITE" id="PS51898"/>
    </source>
</evidence>
<proteinExistence type="inferred from homology"/>
<evidence type="ECO:0000256" key="1">
    <source>
        <dbReference type="ARBA" id="ARBA00003283"/>
    </source>
</evidence>
<protein>
    <submittedName>
        <fullName evidence="6">Tyrosine-type recombinase/integrase</fullName>
    </submittedName>
</protein>
<dbReference type="PANTHER" id="PTHR30349:SF81">
    <property type="entry name" value="TYROSINE RECOMBINASE XERC"/>
    <property type="match status" value="1"/>
</dbReference>
<dbReference type="PROSITE" id="PS51900">
    <property type="entry name" value="CB"/>
    <property type="match status" value="1"/>
</dbReference>
<dbReference type="InterPro" id="IPR050090">
    <property type="entry name" value="Tyrosine_recombinase_XerCD"/>
</dbReference>
<comment type="caution">
    <text evidence="6">The sequence shown here is derived from an EMBL/GenBank/DDBJ whole genome shotgun (WGS) entry which is preliminary data.</text>
</comment>
<feature type="domain" description="Tyr recombinase" evidence="4">
    <location>
        <begin position="116"/>
        <end position="289"/>
    </location>
</feature>
<dbReference type="PROSITE" id="PS51898">
    <property type="entry name" value="TYR_RECOMBINASE"/>
    <property type="match status" value="1"/>
</dbReference>
<dbReference type="EMBL" id="JAEEGC010000150">
    <property type="protein sequence ID" value="MBV7276052.1"/>
    <property type="molecule type" value="Genomic_DNA"/>
</dbReference>
<feature type="domain" description="Core-binding (CB)" evidence="5">
    <location>
        <begin position="12"/>
        <end position="93"/>
    </location>
</feature>
<comment type="similarity">
    <text evidence="2">Belongs to the 'phage' integrase family.</text>
</comment>
<dbReference type="GO" id="GO:0015074">
    <property type="term" value="P:DNA integration"/>
    <property type="evidence" value="ECO:0007669"/>
    <property type="project" value="InterPro"/>
</dbReference>
<comment type="function">
    <text evidence="1">Site-specific tyrosine recombinase, which acts by catalyzing the cutting and rejoining of the recombining DNA molecules.</text>
</comment>
<keyword evidence="7" id="KW-1185">Reference proteome</keyword>
<dbReference type="Pfam" id="PF02899">
    <property type="entry name" value="Phage_int_SAM_1"/>
    <property type="match status" value="1"/>
</dbReference>
<dbReference type="Proteomes" id="UP000694308">
    <property type="component" value="Unassembled WGS sequence"/>
</dbReference>
<dbReference type="CDD" id="cd00397">
    <property type="entry name" value="DNA_BRE_C"/>
    <property type="match status" value="1"/>
</dbReference>
<evidence type="ECO:0000313" key="7">
    <source>
        <dbReference type="Proteomes" id="UP000694308"/>
    </source>
</evidence>
<evidence type="ECO:0000256" key="2">
    <source>
        <dbReference type="ARBA" id="ARBA00008857"/>
    </source>
</evidence>
<dbReference type="AlphaFoldDB" id="A0A949WXK3"/>
<dbReference type="InterPro" id="IPR044068">
    <property type="entry name" value="CB"/>
</dbReference>
<dbReference type="InterPro" id="IPR004107">
    <property type="entry name" value="Integrase_SAM-like_N"/>
</dbReference>